<dbReference type="Proteomes" id="UP000391919">
    <property type="component" value="Unassembled WGS sequence"/>
</dbReference>
<dbReference type="Pfam" id="PF06750">
    <property type="entry name" value="A24_N_bact"/>
    <property type="match status" value="1"/>
</dbReference>
<dbReference type="RefSeq" id="WP_151679271.1">
    <property type="nucleotide sequence ID" value="NZ_BKZP01000005.1"/>
</dbReference>
<evidence type="ECO:0000313" key="10">
    <source>
        <dbReference type="EMBL" id="GER69176.1"/>
    </source>
</evidence>
<gene>
    <name evidence="10" type="primary">comC</name>
    <name evidence="10" type="ORF">BpJC7_04790</name>
</gene>
<dbReference type="InterPro" id="IPR000045">
    <property type="entry name" value="Prepilin_IV_endopep_pep"/>
</dbReference>
<feature type="transmembrane region" description="Helical" evidence="7">
    <location>
        <begin position="122"/>
        <end position="141"/>
    </location>
</feature>
<feature type="transmembrane region" description="Helical" evidence="7">
    <location>
        <begin position="72"/>
        <end position="90"/>
    </location>
</feature>
<dbReference type="Gene3D" id="1.20.120.1220">
    <property type="match status" value="1"/>
</dbReference>
<reference evidence="10 11" key="1">
    <citation type="submission" date="2019-09" db="EMBL/GenBank/DDBJ databases">
        <title>Draft genome sequence of Bacillus sp. JC-7.</title>
        <authorList>
            <person name="Tanaka N."/>
            <person name="Shiwa Y."/>
            <person name="Fujita N."/>
            <person name="Tanasupawat S."/>
        </authorList>
    </citation>
    <scope>NUCLEOTIDE SEQUENCE [LARGE SCALE GENOMIC DNA]</scope>
    <source>
        <strain evidence="10 11">JC-7</strain>
    </source>
</reference>
<evidence type="ECO:0000256" key="1">
    <source>
        <dbReference type="ARBA" id="ARBA00004651"/>
    </source>
</evidence>
<evidence type="ECO:0000256" key="2">
    <source>
        <dbReference type="ARBA" id="ARBA00005801"/>
    </source>
</evidence>
<keyword evidence="6 7" id="KW-0472">Membrane</keyword>
<evidence type="ECO:0000256" key="6">
    <source>
        <dbReference type="ARBA" id="ARBA00023136"/>
    </source>
</evidence>
<sequence length="253" mass="27973">MDIIWIVYFAVMGMVFGSFYNVVGLRVPKHESIAFPGSHCPKCGHPLKWYENIPVFSYLALRGRCKSCKSPISAIYPVFETLTGLLFAYSFSRFGWSMELLLACLFISLLVIITVSDLVYMLIPDIVLLPFAAAIAIIRFLSPAAPWWSAWLGAVLGFCLLYLIALVTKGAMGGGDIKLYFVIGLVLGVEKIFLSFFLACLFGALFGIGLMAAGRFKKRKPIPFGPFIAAGSLIAYFFGNDLIAFYLRMYGLS</sequence>
<accession>A0A5J4J2I9</accession>
<evidence type="ECO:0000256" key="5">
    <source>
        <dbReference type="ARBA" id="ARBA00022989"/>
    </source>
</evidence>
<dbReference type="Pfam" id="PF01478">
    <property type="entry name" value="Peptidase_A24"/>
    <property type="match status" value="1"/>
</dbReference>
<feature type="domain" description="Prepilin peptidase A24 N-terminal" evidence="9">
    <location>
        <begin position="11"/>
        <end position="94"/>
    </location>
</feature>
<feature type="transmembrane region" description="Helical" evidence="7">
    <location>
        <begin position="224"/>
        <end position="247"/>
    </location>
</feature>
<dbReference type="GO" id="GO:0006465">
    <property type="term" value="P:signal peptide processing"/>
    <property type="evidence" value="ECO:0007669"/>
    <property type="project" value="TreeGrafter"/>
</dbReference>
<comment type="similarity">
    <text evidence="2">Belongs to the peptidase A24 family.</text>
</comment>
<protein>
    <submittedName>
        <fullName evidence="10">Type 4 prepilin-like proteins leader peptide-processing enzyme</fullName>
    </submittedName>
</protein>
<proteinExistence type="inferred from homology"/>
<dbReference type="GO" id="GO:0004190">
    <property type="term" value="F:aspartic-type endopeptidase activity"/>
    <property type="evidence" value="ECO:0007669"/>
    <property type="project" value="InterPro"/>
</dbReference>
<feature type="transmembrane region" description="Helical" evidence="7">
    <location>
        <begin position="96"/>
        <end position="115"/>
    </location>
</feature>
<evidence type="ECO:0000313" key="11">
    <source>
        <dbReference type="Proteomes" id="UP000391919"/>
    </source>
</evidence>
<keyword evidence="11" id="KW-1185">Reference proteome</keyword>
<dbReference type="InterPro" id="IPR050882">
    <property type="entry name" value="Prepilin_peptidase/N-MTase"/>
</dbReference>
<dbReference type="GO" id="GO:0005886">
    <property type="term" value="C:plasma membrane"/>
    <property type="evidence" value="ECO:0007669"/>
    <property type="project" value="UniProtKB-SubCell"/>
</dbReference>
<dbReference type="PANTHER" id="PTHR30487">
    <property type="entry name" value="TYPE 4 PREPILIN-LIKE PROTEINS LEADER PEPTIDE-PROCESSING ENZYME"/>
    <property type="match status" value="1"/>
</dbReference>
<evidence type="ECO:0000256" key="7">
    <source>
        <dbReference type="SAM" id="Phobius"/>
    </source>
</evidence>
<feature type="transmembrane region" description="Helical" evidence="7">
    <location>
        <begin position="147"/>
        <end position="167"/>
    </location>
</feature>
<evidence type="ECO:0000259" key="9">
    <source>
        <dbReference type="Pfam" id="PF06750"/>
    </source>
</evidence>
<name>A0A5J4J2I9_9BACI</name>
<organism evidence="10 11">
    <name type="scientific">Weizmannia acidilactici</name>
    <dbReference type="NCBI Taxonomy" id="2607726"/>
    <lineage>
        <taxon>Bacteria</taxon>
        <taxon>Bacillati</taxon>
        <taxon>Bacillota</taxon>
        <taxon>Bacilli</taxon>
        <taxon>Bacillales</taxon>
        <taxon>Bacillaceae</taxon>
        <taxon>Heyndrickxia</taxon>
    </lineage>
</organism>
<dbReference type="PANTHER" id="PTHR30487:SF0">
    <property type="entry name" value="PREPILIN LEADER PEPTIDASE_N-METHYLTRANSFERASE-RELATED"/>
    <property type="match status" value="1"/>
</dbReference>
<keyword evidence="5 7" id="KW-1133">Transmembrane helix</keyword>
<evidence type="ECO:0000256" key="3">
    <source>
        <dbReference type="ARBA" id="ARBA00022475"/>
    </source>
</evidence>
<dbReference type="InterPro" id="IPR010627">
    <property type="entry name" value="Prepilin_pept_A24_N"/>
</dbReference>
<comment type="subcellular location">
    <subcellularLocation>
        <location evidence="1">Cell membrane</location>
        <topology evidence="1">Multi-pass membrane protein</topology>
    </subcellularLocation>
</comment>
<feature type="transmembrane region" description="Helical" evidence="7">
    <location>
        <begin position="6"/>
        <end position="23"/>
    </location>
</feature>
<dbReference type="EMBL" id="BKZQ01000004">
    <property type="protein sequence ID" value="GER69176.1"/>
    <property type="molecule type" value="Genomic_DNA"/>
</dbReference>
<keyword evidence="3" id="KW-1003">Cell membrane</keyword>
<feature type="domain" description="Prepilin type IV endopeptidase peptidase" evidence="8">
    <location>
        <begin position="104"/>
        <end position="208"/>
    </location>
</feature>
<feature type="transmembrane region" description="Helical" evidence="7">
    <location>
        <begin position="179"/>
        <end position="212"/>
    </location>
</feature>
<dbReference type="AlphaFoldDB" id="A0A5J4J2I9"/>
<evidence type="ECO:0000259" key="8">
    <source>
        <dbReference type="Pfam" id="PF01478"/>
    </source>
</evidence>
<keyword evidence="4 7" id="KW-0812">Transmembrane</keyword>
<evidence type="ECO:0000256" key="4">
    <source>
        <dbReference type="ARBA" id="ARBA00022692"/>
    </source>
</evidence>
<comment type="caution">
    <text evidence="10">The sequence shown here is derived from an EMBL/GenBank/DDBJ whole genome shotgun (WGS) entry which is preliminary data.</text>
</comment>